<sequence>MSRMPCFVWVLRIFYNRNSQRLSQSFCTHHVQNPTTFKRSTLELTKTTFLRIGGQCVIS</sequence>
<accession>A0A2P2NLK8</accession>
<organism evidence="1">
    <name type="scientific">Rhizophora mucronata</name>
    <name type="common">Asiatic mangrove</name>
    <dbReference type="NCBI Taxonomy" id="61149"/>
    <lineage>
        <taxon>Eukaryota</taxon>
        <taxon>Viridiplantae</taxon>
        <taxon>Streptophyta</taxon>
        <taxon>Embryophyta</taxon>
        <taxon>Tracheophyta</taxon>
        <taxon>Spermatophyta</taxon>
        <taxon>Magnoliopsida</taxon>
        <taxon>eudicotyledons</taxon>
        <taxon>Gunneridae</taxon>
        <taxon>Pentapetalae</taxon>
        <taxon>rosids</taxon>
        <taxon>fabids</taxon>
        <taxon>Malpighiales</taxon>
        <taxon>Rhizophoraceae</taxon>
        <taxon>Rhizophora</taxon>
    </lineage>
</organism>
<reference evidence="1" key="1">
    <citation type="submission" date="2018-02" db="EMBL/GenBank/DDBJ databases">
        <title>Rhizophora mucronata_Transcriptome.</title>
        <authorList>
            <person name="Meera S.P."/>
            <person name="Sreeshan A."/>
            <person name="Augustine A."/>
        </authorList>
    </citation>
    <scope>NUCLEOTIDE SEQUENCE</scope>
    <source>
        <tissue evidence="1">Leaf</tissue>
    </source>
</reference>
<protein>
    <submittedName>
        <fullName evidence="1">Uncharacterized protein</fullName>
    </submittedName>
</protein>
<name>A0A2P2NLK8_RHIMU</name>
<evidence type="ECO:0000313" key="1">
    <source>
        <dbReference type="EMBL" id="MBX43377.1"/>
    </source>
</evidence>
<dbReference type="EMBL" id="GGEC01062893">
    <property type="protein sequence ID" value="MBX43377.1"/>
    <property type="molecule type" value="Transcribed_RNA"/>
</dbReference>
<proteinExistence type="predicted"/>
<dbReference type="AlphaFoldDB" id="A0A2P2NLK8"/>